<dbReference type="eggNOG" id="ENOG502QU2K">
    <property type="taxonomic scope" value="Eukaryota"/>
</dbReference>
<reference evidence="2 3" key="1">
    <citation type="journal article" date="2011" name="Cell">
        <title>Insight into structure and assembly of the nuclear pore complex by utilizing the genome of a eukaryotic thermophile.</title>
        <authorList>
            <person name="Amlacher S."/>
            <person name="Sarges P."/>
            <person name="Flemming D."/>
            <person name="van Noort V."/>
            <person name="Kunze R."/>
            <person name="Devos D.P."/>
            <person name="Arumugam M."/>
            <person name="Bork P."/>
            <person name="Hurt E."/>
        </authorList>
    </citation>
    <scope>NUCLEOTIDE SEQUENCE [LARGE SCALE GENOMIC DNA]</scope>
    <source>
        <strain evidence="3">DSM 1495 / CBS 144.50 / IMI 039719</strain>
    </source>
</reference>
<dbReference type="KEGG" id="cthr:CTHT_0027830"/>
<feature type="compositionally biased region" description="Pro residues" evidence="1">
    <location>
        <begin position="117"/>
        <end position="127"/>
    </location>
</feature>
<dbReference type="OrthoDB" id="4867494at2759"/>
<evidence type="ECO:0000313" key="2">
    <source>
        <dbReference type="EMBL" id="EGS20944.1"/>
    </source>
</evidence>
<dbReference type="HOGENOM" id="CLU_1677672_0_0_1"/>
<name>G0S789_CHATD</name>
<feature type="region of interest" description="Disordered" evidence="1">
    <location>
        <begin position="110"/>
        <end position="133"/>
    </location>
</feature>
<evidence type="ECO:0000313" key="3">
    <source>
        <dbReference type="Proteomes" id="UP000008066"/>
    </source>
</evidence>
<keyword evidence="3" id="KW-1185">Reference proteome</keyword>
<dbReference type="Proteomes" id="UP000008066">
    <property type="component" value="Unassembled WGS sequence"/>
</dbReference>
<accession>G0S789</accession>
<dbReference type="AlphaFoldDB" id="G0S789"/>
<dbReference type="RefSeq" id="XP_006693240.1">
    <property type="nucleotide sequence ID" value="XM_006693177.1"/>
</dbReference>
<sequence>MKHPYSFAAAFIGLAPAFSGAFKHKSSTTTTIAPETSTDFAPTPTFNPNPPICGAGFTYCGYILRDSQNFNEYDILQTYCSAHKHNCPNGKPRTDPYQALYLCVPPAAPEQPHGKSPVPPPRLPDQPNPLDVNYNDNDYHYAGGNDTNPYTLAYAVV</sequence>
<gene>
    <name evidence="2" type="ORF">CTHT_0027830</name>
</gene>
<evidence type="ECO:0000256" key="1">
    <source>
        <dbReference type="SAM" id="MobiDB-lite"/>
    </source>
</evidence>
<protein>
    <submittedName>
        <fullName evidence="2">Uncharacterized protein</fullName>
    </submittedName>
</protein>
<proteinExistence type="predicted"/>
<organism evidence="3">
    <name type="scientific">Chaetomium thermophilum (strain DSM 1495 / CBS 144.50 / IMI 039719)</name>
    <name type="common">Thermochaetoides thermophila</name>
    <dbReference type="NCBI Taxonomy" id="759272"/>
    <lineage>
        <taxon>Eukaryota</taxon>
        <taxon>Fungi</taxon>
        <taxon>Dikarya</taxon>
        <taxon>Ascomycota</taxon>
        <taxon>Pezizomycotina</taxon>
        <taxon>Sordariomycetes</taxon>
        <taxon>Sordariomycetidae</taxon>
        <taxon>Sordariales</taxon>
        <taxon>Chaetomiaceae</taxon>
        <taxon>Thermochaetoides</taxon>
    </lineage>
</organism>
<dbReference type="EMBL" id="GL988041">
    <property type="protein sequence ID" value="EGS20944.1"/>
    <property type="molecule type" value="Genomic_DNA"/>
</dbReference>
<dbReference type="GeneID" id="18256821"/>